<dbReference type="InterPro" id="IPR003960">
    <property type="entry name" value="ATPase_AAA_CS"/>
</dbReference>
<evidence type="ECO:0000256" key="3">
    <source>
        <dbReference type="ARBA" id="ARBA00023054"/>
    </source>
</evidence>
<dbReference type="InterPro" id="IPR003593">
    <property type="entry name" value="AAA+_ATPase"/>
</dbReference>
<dbReference type="Proteomes" id="UP000034067">
    <property type="component" value="Unassembled WGS sequence"/>
</dbReference>
<dbReference type="PANTHER" id="PTHR23077">
    <property type="entry name" value="AAA-FAMILY ATPASE"/>
    <property type="match status" value="1"/>
</dbReference>
<feature type="non-terminal residue" evidence="7">
    <location>
        <position position="1"/>
    </location>
</feature>
<dbReference type="InterPro" id="IPR012340">
    <property type="entry name" value="NA-bd_OB-fold"/>
</dbReference>
<accession>A0A0G1PU46</accession>
<comment type="caution">
    <text evidence="7">The sequence shown here is derived from an EMBL/GenBank/DDBJ whole genome shotgun (WGS) entry which is preliminary data.</text>
</comment>
<dbReference type="Gene3D" id="2.40.50.140">
    <property type="entry name" value="Nucleic acid-binding proteins"/>
    <property type="match status" value="2"/>
</dbReference>
<dbReference type="Gene3D" id="3.40.50.300">
    <property type="entry name" value="P-loop containing nucleotide triphosphate hydrolases"/>
    <property type="match status" value="1"/>
</dbReference>
<keyword evidence="2 4" id="KW-0067">ATP-binding</keyword>
<evidence type="ECO:0000256" key="5">
    <source>
        <dbReference type="SAM" id="Coils"/>
    </source>
</evidence>
<evidence type="ECO:0000256" key="4">
    <source>
        <dbReference type="RuleBase" id="RU003651"/>
    </source>
</evidence>
<dbReference type="Pfam" id="PF17758">
    <property type="entry name" value="Prot_ATP_ID_OB_N"/>
    <property type="match status" value="1"/>
</dbReference>
<dbReference type="SMART" id="SM00382">
    <property type="entry name" value="AAA"/>
    <property type="match status" value="1"/>
</dbReference>
<dbReference type="InterPro" id="IPR027417">
    <property type="entry name" value="P-loop_NTPase"/>
</dbReference>
<dbReference type="InterPro" id="IPR032501">
    <property type="entry name" value="Prot_ATP_ID_OB_2nd"/>
</dbReference>
<dbReference type="PROSITE" id="PS00674">
    <property type="entry name" value="AAA"/>
    <property type="match status" value="1"/>
</dbReference>
<dbReference type="GO" id="GO:0016887">
    <property type="term" value="F:ATP hydrolysis activity"/>
    <property type="evidence" value="ECO:0007669"/>
    <property type="project" value="InterPro"/>
</dbReference>
<evidence type="ECO:0000256" key="1">
    <source>
        <dbReference type="ARBA" id="ARBA00022741"/>
    </source>
</evidence>
<keyword evidence="1 4" id="KW-0547">Nucleotide-binding</keyword>
<comment type="similarity">
    <text evidence="4">Belongs to the AAA ATPase family.</text>
</comment>
<feature type="domain" description="AAA+ ATPase" evidence="6">
    <location>
        <begin position="248"/>
        <end position="402"/>
    </location>
</feature>
<sequence>RKGDGKMSNNQEIRQLEKEIENLQQKLKLYQQHMKALREKYEEEKNEILAKAAENIRAKEEALRKAKEELEALQTPPNSFGAFLAVVSDSDNMVRIMVKGEIIQVLAPNLDIKNLKRGQLVRLSADMHIVEALDQFEELGEEVRLETVMSNGRALVSTRLEDEKMVAYFSELLSPRDIKVGDKLLMTRSHFLVERLPKSEVDDLAIEEAPDVAYEKIGGLNEQIQAIHDAIELPYLYPDKFREYKIRPPKGILLYGPPGCGKTMIAKAIANGLAQKVREKTGQKDLKGYFLNVRGPELLTKWVGETERKIREAFAKAKEKANENCPVVIFFDEMDAIFPMRGSGISSDVEKTAVTMFCTMLDGVEEVKNVIIIGATNRQDLIDPAILRPGRLDLKIRIDRPDERGATDIFIRYLTSDLPFGAQYFDVSNYESDYYVPRDKNGNPRFDGEGQKIKYLVGKDPSKLAANYLIPRSVARIYDPNKTENQFLEITYASGKKEIMYLKDFMSGAVIESVVGRAKKIALKRELGGGEKGIRLQDLYDAIEQEFKENQDLPNTTAGIEDWLRISGKRGDRVMNVRTLIQEETAKEPEKKVENVPTGHYL</sequence>
<dbReference type="Pfam" id="PF00004">
    <property type="entry name" value="AAA"/>
    <property type="match status" value="1"/>
</dbReference>
<dbReference type="InterPro" id="IPR003959">
    <property type="entry name" value="ATPase_AAA_core"/>
</dbReference>
<evidence type="ECO:0000313" key="7">
    <source>
        <dbReference type="EMBL" id="KKU36336.1"/>
    </source>
</evidence>
<keyword evidence="3 5" id="KW-0175">Coiled coil</keyword>
<name>A0A0G1PU46_9BACT</name>
<dbReference type="GO" id="GO:0005524">
    <property type="term" value="F:ATP binding"/>
    <property type="evidence" value="ECO:0007669"/>
    <property type="project" value="UniProtKB-KW"/>
</dbReference>
<dbReference type="GO" id="GO:0000502">
    <property type="term" value="C:proteasome complex"/>
    <property type="evidence" value="ECO:0007669"/>
    <property type="project" value="UniProtKB-KW"/>
</dbReference>
<evidence type="ECO:0000259" key="6">
    <source>
        <dbReference type="SMART" id="SM00382"/>
    </source>
</evidence>
<dbReference type="Pfam" id="PF16450">
    <property type="entry name" value="Prot_ATP_ID_OB_C"/>
    <property type="match status" value="1"/>
</dbReference>
<dbReference type="SUPFAM" id="SSF52540">
    <property type="entry name" value="P-loop containing nucleoside triphosphate hydrolases"/>
    <property type="match status" value="1"/>
</dbReference>
<protein>
    <submittedName>
        <fullName evidence="7">Proteasome-associated ATPase</fullName>
    </submittedName>
</protein>
<evidence type="ECO:0000256" key="2">
    <source>
        <dbReference type="ARBA" id="ARBA00022840"/>
    </source>
</evidence>
<reference evidence="7 8" key="1">
    <citation type="journal article" date="2015" name="Nature">
        <title>rRNA introns, odd ribosomes, and small enigmatic genomes across a large radiation of phyla.</title>
        <authorList>
            <person name="Brown C.T."/>
            <person name="Hug L.A."/>
            <person name="Thomas B.C."/>
            <person name="Sharon I."/>
            <person name="Castelle C.J."/>
            <person name="Singh A."/>
            <person name="Wilkins M.J."/>
            <person name="Williams K.H."/>
            <person name="Banfield J.F."/>
        </authorList>
    </citation>
    <scope>NUCLEOTIDE SEQUENCE [LARGE SCALE GENOMIC DNA]</scope>
</reference>
<dbReference type="EMBL" id="LCMJ01000007">
    <property type="protein sequence ID" value="KKU36336.1"/>
    <property type="molecule type" value="Genomic_DNA"/>
</dbReference>
<dbReference type="InterPro" id="IPR041626">
    <property type="entry name" value="Prot_ATP_ID_OB_N"/>
</dbReference>
<dbReference type="InterPro" id="IPR050168">
    <property type="entry name" value="AAA_ATPase_domain"/>
</dbReference>
<proteinExistence type="inferred from homology"/>
<gene>
    <name evidence="7" type="ORF">UX48_C0007G0001</name>
</gene>
<keyword evidence="7" id="KW-0647">Proteasome</keyword>
<dbReference type="AlphaFoldDB" id="A0A0G1PU46"/>
<dbReference type="Gene3D" id="1.10.8.60">
    <property type="match status" value="1"/>
</dbReference>
<dbReference type="PATRIC" id="fig|1618617.3.peg.108"/>
<organism evidence="7 8">
    <name type="scientific">Candidatus Azambacteria bacterium GW2011_GWB1_46_27</name>
    <dbReference type="NCBI Taxonomy" id="1618617"/>
    <lineage>
        <taxon>Bacteria</taxon>
        <taxon>Candidatus Azamiibacteriota</taxon>
    </lineage>
</organism>
<evidence type="ECO:0000313" key="8">
    <source>
        <dbReference type="Proteomes" id="UP000034067"/>
    </source>
</evidence>
<dbReference type="FunFam" id="3.40.50.300:FF:001025">
    <property type="entry name" value="ATPase family, AAA domain-containing 2B"/>
    <property type="match status" value="1"/>
</dbReference>
<dbReference type="PANTHER" id="PTHR23077:SF144">
    <property type="entry name" value="PROTEASOME-ASSOCIATED ATPASE"/>
    <property type="match status" value="1"/>
</dbReference>
<feature type="coiled-coil region" evidence="5">
    <location>
        <begin position="6"/>
        <end position="76"/>
    </location>
</feature>